<comment type="caution">
    <text evidence="1">The sequence shown here is derived from an EMBL/GenBank/DDBJ whole genome shotgun (WGS) entry which is preliminary data.</text>
</comment>
<dbReference type="InterPro" id="IPR022541">
    <property type="entry name" value="YhfG"/>
</dbReference>
<evidence type="ECO:0000313" key="2">
    <source>
        <dbReference type="Proteomes" id="UP000033588"/>
    </source>
</evidence>
<name>A0A0F4T7G1_PSEFL</name>
<dbReference type="EMBL" id="LACC01000038">
    <property type="protein sequence ID" value="KJZ39337.1"/>
    <property type="molecule type" value="Genomic_DNA"/>
</dbReference>
<reference evidence="1 2" key="1">
    <citation type="submission" date="2015-03" db="EMBL/GenBank/DDBJ databases">
        <title>Comparative genomics of Pseudomonas insights into diversity of traits involved in vanlence and defense.</title>
        <authorList>
            <person name="Qin Y."/>
        </authorList>
    </citation>
    <scope>NUCLEOTIDE SEQUENCE [LARGE SCALE GENOMIC DNA]</scope>
    <source>
        <strain evidence="1 2">C8</strain>
    </source>
</reference>
<dbReference type="Pfam" id="PF10832">
    <property type="entry name" value="YhfG"/>
    <property type="match status" value="1"/>
</dbReference>
<gene>
    <name evidence="1" type="ORF">VC35_25275</name>
</gene>
<dbReference type="AlphaFoldDB" id="A0A0F4T7G1"/>
<evidence type="ECO:0000313" key="1">
    <source>
        <dbReference type="EMBL" id="KJZ39337.1"/>
    </source>
</evidence>
<organism evidence="1 2">
    <name type="scientific">Pseudomonas fluorescens</name>
    <dbReference type="NCBI Taxonomy" id="294"/>
    <lineage>
        <taxon>Bacteria</taxon>
        <taxon>Pseudomonadati</taxon>
        <taxon>Pseudomonadota</taxon>
        <taxon>Gammaproteobacteria</taxon>
        <taxon>Pseudomonadales</taxon>
        <taxon>Pseudomonadaceae</taxon>
        <taxon>Pseudomonas</taxon>
    </lineage>
</organism>
<dbReference type="OrthoDB" id="6079489at2"/>
<accession>A0A0F4T7G1</accession>
<proteinExistence type="predicted"/>
<sequence length="94" mass="10517">MNIDWVEWFISVCDADLVAPDQGLNQLYLPGTDIGVPKMEKLSLQTKKAWFAKHRKANFAASLRLEGFVPSPNDGDIKLPTREAALKAVRHVKV</sequence>
<dbReference type="PATRIC" id="fig|294.132.peg.4378"/>
<protein>
    <submittedName>
        <fullName evidence="1">Uncharacterized protein</fullName>
    </submittedName>
</protein>
<dbReference type="Proteomes" id="UP000033588">
    <property type="component" value="Unassembled WGS sequence"/>
</dbReference>